<feature type="signal peptide" evidence="5">
    <location>
        <begin position="1"/>
        <end position="18"/>
    </location>
</feature>
<dbReference type="PROSITE" id="PS51257">
    <property type="entry name" value="PROKAR_LIPOPROTEIN"/>
    <property type="match status" value="1"/>
</dbReference>
<name>A0AAW7M5D3_9MICO</name>
<evidence type="ECO:0000259" key="6">
    <source>
        <dbReference type="Pfam" id="PF00496"/>
    </source>
</evidence>
<dbReference type="PANTHER" id="PTHR30290:SF9">
    <property type="entry name" value="OLIGOPEPTIDE-BINDING PROTEIN APPA"/>
    <property type="match status" value="1"/>
</dbReference>
<feature type="region of interest" description="Disordered" evidence="4">
    <location>
        <begin position="25"/>
        <end position="47"/>
    </location>
</feature>
<accession>A0AAW7M5D3</accession>
<evidence type="ECO:0000256" key="5">
    <source>
        <dbReference type="SAM" id="SignalP"/>
    </source>
</evidence>
<dbReference type="GO" id="GO:1904680">
    <property type="term" value="F:peptide transmembrane transporter activity"/>
    <property type="evidence" value="ECO:0007669"/>
    <property type="project" value="TreeGrafter"/>
</dbReference>
<dbReference type="GO" id="GO:0015833">
    <property type="term" value="P:peptide transport"/>
    <property type="evidence" value="ECO:0007669"/>
    <property type="project" value="TreeGrafter"/>
</dbReference>
<keyword evidence="2" id="KW-0813">Transport</keyword>
<keyword evidence="3 5" id="KW-0732">Signal</keyword>
<evidence type="ECO:0000256" key="4">
    <source>
        <dbReference type="SAM" id="MobiDB-lite"/>
    </source>
</evidence>
<sequence>MKTHIRLARTAIPATALALVLASCSGTSDETGTPEPTSETSETASASGVVAGSVLRVNWGGFPESWAPGAEMEAGYMRVPYENLTQLGEGGAVEPMLAASWEQTDTALTLTLQDGVTFHDGTPFDAEAVKANIELIQSTPGPYAGPFQVITSIDVVDDLTVTFNLAQPSPSLLTTLSTRAAPMASPAAIEAGTIAQTPVGTGPWAYDEAASIAGTRMAFVAYDGYWDEVPAYETVQLFAIQEDNAATTAMINGEIDITDSEVDQWSTFEGAGGFQLVTYPAIRNNPMFFDRGPGGLFEDVKVRQAACYAIDTQVVADLEPDVTVTTQHFAEGTPGYNPEVTGYTHDLGMAESLMAEAGSPSISGEMMSTVFNNKQITIYAEQMGEIGIEIAVQEAPPPQYFSEWNSGKYPIGLGSNDELTPYDWYASWFAADAPGNPSGVESDELKAAADAAIAAGASEEADALWAEVTKVIADEALTCAHIASEEQVVVNSDNVTGADVPSQPYETVLINYRDLRPAGE</sequence>
<comment type="caution">
    <text evidence="7">The sequence shown here is derived from an EMBL/GenBank/DDBJ whole genome shotgun (WGS) entry which is preliminary data.</text>
</comment>
<organism evidence="7 8">
    <name type="scientific">Demequina lignilytica</name>
    <dbReference type="NCBI Taxonomy" id="3051663"/>
    <lineage>
        <taxon>Bacteria</taxon>
        <taxon>Bacillati</taxon>
        <taxon>Actinomycetota</taxon>
        <taxon>Actinomycetes</taxon>
        <taxon>Micrococcales</taxon>
        <taxon>Demequinaceae</taxon>
        <taxon>Demequina</taxon>
    </lineage>
</organism>
<feature type="domain" description="Solute-binding protein family 5" evidence="6">
    <location>
        <begin position="93"/>
        <end position="417"/>
    </location>
</feature>
<evidence type="ECO:0000256" key="2">
    <source>
        <dbReference type="ARBA" id="ARBA00022448"/>
    </source>
</evidence>
<dbReference type="SUPFAM" id="SSF53850">
    <property type="entry name" value="Periplasmic binding protein-like II"/>
    <property type="match status" value="1"/>
</dbReference>
<dbReference type="InterPro" id="IPR039424">
    <property type="entry name" value="SBP_5"/>
</dbReference>
<comment type="similarity">
    <text evidence="1">Belongs to the bacterial solute-binding protein 5 family.</text>
</comment>
<dbReference type="Gene3D" id="3.40.190.10">
    <property type="entry name" value="Periplasmic binding protein-like II"/>
    <property type="match status" value="1"/>
</dbReference>
<dbReference type="PANTHER" id="PTHR30290">
    <property type="entry name" value="PERIPLASMIC BINDING COMPONENT OF ABC TRANSPORTER"/>
    <property type="match status" value="1"/>
</dbReference>
<evidence type="ECO:0000256" key="1">
    <source>
        <dbReference type="ARBA" id="ARBA00005695"/>
    </source>
</evidence>
<dbReference type="InterPro" id="IPR000914">
    <property type="entry name" value="SBP_5_dom"/>
</dbReference>
<dbReference type="GO" id="GO:0043190">
    <property type="term" value="C:ATP-binding cassette (ABC) transporter complex"/>
    <property type="evidence" value="ECO:0007669"/>
    <property type="project" value="InterPro"/>
</dbReference>
<proteinExistence type="inferred from homology"/>
<feature type="compositionally biased region" description="Low complexity" evidence="4">
    <location>
        <begin position="30"/>
        <end position="47"/>
    </location>
</feature>
<evidence type="ECO:0000313" key="7">
    <source>
        <dbReference type="EMBL" id="MDN4488845.1"/>
    </source>
</evidence>
<gene>
    <name evidence="7" type="ORF">QQX10_11790</name>
</gene>
<dbReference type="Pfam" id="PF00496">
    <property type="entry name" value="SBP_bac_5"/>
    <property type="match status" value="1"/>
</dbReference>
<feature type="chain" id="PRO_5043499341" evidence="5">
    <location>
        <begin position="19"/>
        <end position="520"/>
    </location>
</feature>
<dbReference type="Gene3D" id="3.10.105.10">
    <property type="entry name" value="Dipeptide-binding Protein, Domain 3"/>
    <property type="match status" value="1"/>
</dbReference>
<evidence type="ECO:0000313" key="8">
    <source>
        <dbReference type="Proteomes" id="UP001172737"/>
    </source>
</evidence>
<dbReference type="InterPro" id="IPR030678">
    <property type="entry name" value="Peptide/Ni-bd"/>
</dbReference>
<protein>
    <submittedName>
        <fullName evidence="7">ABC transporter substrate-binding protein</fullName>
    </submittedName>
</protein>
<dbReference type="AlphaFoldDB" id="A0AAW7M5D3"/>
<reference evidence="7" key="1">
    <citation type="submission" date="2023-06" db="EMBL/GenBank/DDBJ databases">
        <title>Sysu t00039.</title>
        <authorList>
            <person name="Gao L."/>
            <person name="Fang B.-Z."/>
            <person name="Li W.-J."/>
        </authorList>
    </citation>
    <scope>NUCLEOTIDE SEQUENCE</scope>
    <source>
        <strain evidence="7">SYSU T00039</strain>
    </source>
</reference>
<dbReference type="GO" id="GO:0042597">
    <property type="term" value="C:periplasmic space"/>
    <property type="evidence" value="ECO:0007669"/>
    <property type="project" value="UniProtKB-ARBA"/>
</dbReference>
<dbReference type="CDD" id="cd00995">
    <property type="entry name" value="PBP2_NikA_DppA_OppA_like"/>
    <property type="match status" value="1"/>
</dbReference>
<dbReference type="EMBL" id="JAUHPX010000007">
    <property type="protein sequence ID" value="MDN4488845.1"/>
    <property type="molecule type" value="Genomic_DNA"/>
</dbReference>
<dbReference type="Proteomes" id="UP001172737">
    <property type="component" value="Unassembled WGS sequence"/>
</dbReference>
<evidence type="ECO:0000256" key="3">
    <source>
        <dbReference type="ARBA" id="ARBA00022729"/>
    </source>
</evidence>
<keyword evidence="8" id="KW-1185">Reference proteome</keyword>
<dbReference type="PIRSF" id="PIRSF002741">
    <property type="entry name" value="MppA"/>
    <property type="match status" value="1"/>
</dbReference>
<dbReference type="RefSeq" id="WP_301121424.1">
    <property type="nucleotide sequence ID" value="NZ_JAUHPX010000007.1"/>
</dbReference>